<keyword evidence="3" id="KW-1185">Reference proteome</keyword>
<name>A0A6A6PED0_9PEZI</name>
<evidence type="ECO:0000313" key="3">
    <source>
        <dbReference type="Proteomes" id="UP000799766"/>
    </source>
</evidence>
<evidence type="ECO:0000256" key="1">
    <source>
        <dbReference type="SAM" id="Phobius"/>
    </source>
</evidence>
<protein>
    <submittedName>
        <fullName evidence="2">Uncharacterized protein</fullName>
    </submittedName>
</protein>
<gene>
    <name evidence="2" type="ORF">BDY21DRAFT_331127</name>
</gene>
<keyword evidence="1" id="KW-0472">Membrane</keyword>
<feature type="transmembrane region" description="Helical" evidence="1">
    <location>
        <begin position="6"/>
        <end position="32"/>
    </location>
</feature>
<keyword evidence="1" id="KW-1133">Transmembrane helix</keyword>
<dbReference type="EMBL" id="MU001670">
    <property type="protein sequence ID" value="KAF2462338.1"/>
    <property type="molecule type" value="Genomic_DNA"/>
</dbReference>
<organism evidence="2 3">
    <name type="scientific">Lineolata rhizophorae</name>
    <dbReference type="NCBI Taxonomy" id="578093"/>
    <lineage>
        <taxon>Eukaryota</taxon>
        <taxon>Fungi</taxon>
        <taxon>Dikarya</taxon>
        <taxon>Ascomycota</taxon>
        <taxon>Pezizomycotina</taxon>
        <taxon>Dothideomycetes</taxon>
        <taxon>Dothideomycetes incertae sedis</taxon>
        <taxon>Lineolatales</taxon>
        <taxon>Lineolataceae</taxon>
        <taxon>Lineolata</taxon>
    </lineage>
</organism>
<evidence type="ECO:0000313" key="2">
    <source>
        <dbReference type="EMBL" id="KAF2462338.1"/>
    </source>
</evidence>
<sequence>MNIHFWLFPFLFQTWMSCPYFLPFALCLLVFFATNELHLDLFAEHTLTHVCFSGLSCWHLPGMPVQRIRCFA</sequence>
<dbReference type="AlphaFoldDB" id="A0A6A6PED0"/>
<proteinExistence type="predicted"/>
<dbReference type="Proteomes" id="UP000799766">
    <property type="component" value="Unassembled WGS sequence"/>
</dbReference>
<keyword evidence="1" id="KW-0812">Transmembrane</keyword>
<reference evidence="2" key="1">
    <citation type="journal article" date="2020" name="Stud. Mycol.">
        <title>101 Dothideomycetes genomes: a test case for predicting lifestyles and emergence of pathogens.</title>
        <authorList>
            <person name="Haridas S."/>
            <person name="Albert R."/>
            <person name="Binder M."/>
            <person name="Bloem J."/>
            <person name="Labutti K."/>
            <person name="Salamov A."/>
            <person name="Andreopoulos B."/>
            <person name="Baker S."/>
            <person name="Barry K."/>
            <person name="Bills G."/>
            <person name="Bluhm B."/>
            <person name="Cannon C."/>
            <person name="Castanera R."/>
            <person name="Culley D."/>
            <person name="Daum C."/>
            <person name="Ezra D."/>
            <person name="Gonzalez J."/>
            <person name="Henrissat B."/>
            <person name="Kuo A."/>
            <person name="Liang C."/>
            <person name="Lipzen A."/>
            <person name="Lutzoni F."/>
            <person name="Magnuson J."/>
            <person name="Mondo S."/>
            <person name="Nolan M."/>
            <person name="Ohm R."/>
            <person name="Pangilinan J."/>
            <person name="Park H.-J."/>
            <person name="Ramirez L."/>
            <person name="Alfaro M."/>
            <person name="Sun H."/>
            <person name="Tritt A."/>
            <person name="Yoshinaga Y."/>
            <person name="Zwiers L.-H."/>
            <person name="Turgeon B."/>
            <person name="Goodwin S."/>
            <person name="Spatafora J."/>
            <person name="Crous P."/>
            <person name="Grigoriev I."/>
        </authorList>
    </citation>
    <scope>NUCLEOTIDE SEQUENCE</scope>
    <source>
        <strain evidence="2">ATCC 16933</strain>
    </source>
</reference>
<accession>A0A6A6PED0</accession>